<evidence type="ECO:0000256" key="6">
    <source>
        <dbReference type="SAM" id="MobiDB-lite"/>
    </source>
</evidence>
<organism evidence="8 9">
    <name type="scientific">Plasmodiophora brassicae</name>
    <name type="common">Clubroot disease agent</name>
    <dbReference type="NCBI Taxonomy" id="37360"/>
    <lineage>
        <taxon>Eukaryota</taxon>
        <taxon>Sar</taxon>
        <taxon>Rhizaria</taxon>
        <taxon>Endomyxa</taxon>
        <taxon>Phytomyxea</taxon>
        <taxon>Plasmodiophorida</taxon>
        <taxon>Plasmodiophoridae</taxon>
        <taxon>Plasmodiophora</taxon>
    </lineage>
</organism>
<dbReference type="GO" id="GO:0043015">
    <property type="term" value="F:gamma-tubulin binding"/>
    <property type="evidence" value="ECO:0007669"/>
    <property type="project" value="InterPro"/>
</dbReference>
<dbReference type="GO" id="GO:0051011">
    <property type="term" value="F:microtubule minus-end binding"/>
    <property type="evidence" value="ECO:0007669"/>
    <property type="project" value="TreeGrafter"/>
</dbReference>
<keyword evidence="3" id="KW-0963">Cytoplasm</keyword>
<dbReference type="GO" id="GO:0000278">
    <property type="term" value="P:mitotic cell cycle"/>
    <property type="evidence" value="ECO:0007669"/>
    <property type="project" value="TreeGrafter"/>
</dbReference>
<dbReference type="EMBL" id="CDSF01000090">
    <property type="protein sequence ID" value="CEO99482.1"/>
    <property type="molecule type" value="Genomic_DNA"/>
</dbReference>
<evidence type="ECO:0000256" key="1">
    <source>
        <dbReference type="ARBA" id="ARBA00004245"/>
    </source>
</evidence>
<dbReference type="GO" id="GO:0005874">
    <property type="term" value="C:microtubule"/>
    <property type="evidence" value="ECO:0007669"/>
    <property type="project" value="UniProtKB-KW"/>
</dbReference>
<dbReference type="GO" id="GO:0000930">
    <property type="term" value="C:gamma-tubulin complex"/>
    <property type="evidence" value="ECO:0007669"/>
    <property type="project" value="TreeGrafter"/>
</dbReference>
<dbReference type="PANTHER" id="PTHR19302:SF70">
    <property type="entry name" value="GAMMA-TUBULIN COMPLEX COMPONENT 6"/>
    <property type="match status" value="1"/>
</dbReference>
<comment type="subcellular location">
    <subcellularLocation>
        <location evidence="1">Cytoplasm</location>
        <location evidence="1">Cytoskeleton</location>
    </subcellularLocation>
</comment>
<dbReference type="GO" id="GO:0051225">
    <property type="term" value="P:spindle assembly"/>
    <property type="evidence" value="ECO:0007669"/>
    <property type="project" value="TreeGrafter"/>
</dbReference>
<evidence type="ECO:0000256" key="2">
    <source>
        <dbReference type="ARBA" id="ARBA00010337"/>
    </source>
</evidence>
<feature type="domain" description="Gamma tubulin complex component C-terminal" evidence="7">
    <location>
        <begin position="834"/>
        <end position="1093"/>
    </location>
</feature>
<comment type="similarity">
    <text evidence="2">Belongs to the TUBGCP family.</text>
</comment>
<evidence type="ECO:0000313" key="9">
    <source>
        <dbReference type="Proteomes" id="UP000039324"/>
    </source>
</evidence>
<dbReference type="Proteomes" id="UP000039324">
    <property type="component" value="Unassembled WGS sequence"/>
</dbReference>
<dbReference type="STRING" id="37360.A0A0G4IW63"/>
<protein>
    <recommendedName>
        <fullName evidence="7">Gamma tubulin complex component C-terminal domain-containing protein</fullName>
    </recommendedName>
</protein>
<feature type="region of interest" description="Disordered" evidence="6">
    <location>
        <begin position="678"/>
        <end position="709"/>
    </location>
</feature>
<dbReference type="AlphaFoldDB" id="A0A0G4IW63"/>
<dbReference type="GO" id="GO:0051321">
    <property type="term" value="P:meiotic cell cycle"/>
    <property type="evidence" value="ECO:0007669"/>
    <property type="project" value="TreeGrafter"/>
</dbReference>
<evidence type="ECO:0000313" key="8">
    <source>
        <dbReference type="EMBL" id="CEO99482.1"/>
    </source>
</evidence>
<sequence length="1105" mass="124561">LSPPAWSATAALHAMVDLSIVGAIGDLHRGTPWSRHQARRIAYESLIDGREGRYRHRRRSDLERSVWQRLLQVELHMRATGQSERSFRLEALVSTALSADRVTLENGRTIQWTSVWQLLDVLVRLQRTRPPVDSRSFVANFWLPPTRFRSTIAELPKMMDVSPGLPQHDQYPPCNGQAALFRDRVDVLEMDRHSRSPPGWACLPFPYRDSKAEPSLSVPKAEEMVQSEVDVEDRVSFESMYTAAVFGEDIEITEQSAFVANTMLALQGIPSSSFALDRTSGKIHFRPERLENHSAVLLRHCSCWVIDVAESIVRLESRLVSLSAKDSVISHWKRRVRDQICGYRIEMNLVQPHPTCVLDVLCGPIRAMAESFKRFVNIMLWCSKTSTGVDLLSFLFESCVQLEAQTSSVSRMVHHMFGECFSLYLRSLRLRLVPDDTIIVVDDNTEPLRFPAFMSEIASDVARSDKCLRNLRRAAPASQAFVDELRAAPSISMCRSSLELNVCQQQQQARLRELEAVRSRLQKAMNPPVQSPPKRYIPRRHDTDPAEAQRRALATAAKRRLFAELRTAHEESIASRKAAADLERRLDRQLIEDGQWKFDAKLALAKDELIEIFRRRGASYDRIDRLHQWRQQRQRARVLVGDSPTVDEHWSEFAATSFNDGEQGTFYDSGYDDVEDAGISAGRTGDSQNIDADVNYGGSGSGYATDEVTDGHDQAEHGIELDEATSTDSHEEGAAIGTVGDADRGQASDDRGKNATSLPQQFLALLPVSLLAGDARSEVAPSTRVVADHTPSEDLSLQLGVKFGLLPVLRERCALIDMVYVAWVLTPEPSGLGLPDHVRNLRLFCLQTAGNLFNEFTSDLLETYNVSGDPLRDNSAKFLNGLLQYHMRSANYSCDRLAFIDQDNGECRLTYDISGPICDVITQEALLGYSSIFKFLLLVRRMSHALRSVWQTRAPVNRRLILALHQCRHFLTTLQDYIDGDVLHRISHDFARRLSLASNVDEMRAAHDEFIEGMRRACFLTGPAARAAGIFSTISRLLDRLRVQIAANRPADDIIEQFQGAVDFLVRIQRQMATQNPLAHNTLLLRLDFNGFYSDARARRRAETL</sequence>
<dbReference type="InterPro" id="IPR040457">
    <property type="entry name" value="GCP_C"/>
</dbReference>
<dbReference type="InterPro" id="IPR007259">
    <property type="entry name" value="GCP"/>
</dbReference>
<evidence type="ECO:0000256" key="4">
    <source>
        <dbReference type="ARBA" id="ARBA00022701"/>
    </source>
</evidence>
<dbReference type="OrthoDB" id="775571at2759"/>
<evidence type="ECO:0000256" key="5">
    <source>
        <dbReference type="ARBA" id="ARBA00023212"/>
    </source>
</evidence>
<dbReference type="Gene3D" id="1.20.120.1900">
    <property type="entry name" value="Gamma-tubulin complex, C-terminal domain"/>
    <property type="match status" value="1"/>
</dbReference>
<reference evidence="8 9" key="1">
    <citation type="submission" date="2015-02" db="EMBL/GenBank/DDBJ databases">
        <authorList>
            <person name="Chooi Y.-H."/>
        </authorList>
    </citation>
    <scope>NUCLEOTIDE SEQUENCE [LARGE SCALE GENOMIC DNA]</scope>
    <source>
        <strain evidence="8">E3</strain>
    </source>
</reference>
<accession>A0A0G4IW63</accession>
<evidence type="ECO:0000256" key="3">
    <source>
        <dbReference type="ARBA" id="ARBA00022490"/>
    </source>
</evidence>
<dbReference type="GO" id="GO:0007020">
    <property type="term" value="P:microtubule nucleation"/>
    <property type="evidence" value="ECO:0007669"/>
    <property type="project" value="InterPro"/>
</dbReference>
<gene>
    <name evidence="8" type="ORF">PBRA_001388</name>
</gene>
<evidence type="ECO:0000259" key="7">
    <source>
        <dbReference type="Pfam" id="PF04130"/>
    </source>
</evidence>
<name>A0A0G4IW63_PLABS</name>
<dbReference type="Pfam" id="PF04130">
    <property type="entry name" value="GCP_C_terminal"/>
    <property type="match status" value="1"/>
</dbReference>
<keyword evidence="4" id="KW-0493">Microtubule</keyword>
<dbReference type="InterPro" id="IPR042241">
    <property type="entry name" value="GCP_C_sf"/>
</dbReference>
<keyword evidence="9" id="KW-1185">Reference proteome</keyword>
<proteinExistence type="inferred from homology"/>
<keyword evidence="5" id="KW-0206">Cytoskeleton</keyword>
<feature type="non-terminal residue" evidence="8">
    <location>
        <position position="1"/>
    </location>
</feature>
<feature type="region of interest" description="Disordered" evidence="6">
    <location>
        <begin position="524"/>
        <end position="544"/>
    </location>
</feature>
<dbReference type="GO" id="GO:0031122">
    <property type="term" value="P:cytoplasmic microtubule organization"/>
    <property type="evidence" value="ECO:0007669"/>
    <property type="project" value="TreeGrafter"/>
</dbReference>
<dbReference type="GO" id="GO:0000922">
    <property type="term" value="C:spindle pole"/>
    <property type="evidence" value="ECO:0007669"/>
    <property type="project" value="InterPro"/>
</dbReference>
<dbReference type="PANTHER" id="PTHR19302">
    <property type="entry name" value="GAMMA TUBULIN COMPLEX PROTEIN"/>
    <property type="match status" value="1"/>
</dbReference>